<keyword evidence="3" id="KW-1185">Reference proteome</keyword>
<feature type="compositionally biased region" description="Basic and acidic residues" evidence="1">
    <location>
        <begin position="9"/>
        <end position="22"/>
    </location>
</feature>
<protein>
    <submittedName>
        <fullName evidence="2">Uncharacterized protein</fullName>
    </submittedName>
</protein>
<organism evidence="2 3">
    <name type="scientific">Pontibacter silvestris</name>
    <dbReference type="NCBI Taxonomy" id="2305183"/>
    <lineage>
        <taxon>Bacteria</taxon>
        <taxon>Pseudomonadati</taxon>
        <taxon>Bacteroidota</taxon>
        <taxon>Cytophagia</taxon>
        <taxon>Cytophagales</taxon>
        <taxon>Hymenobacteraceae</taxon>
        <taxon>Pontibacter</taxon>
    </lineage>
</organism>
<accession>A0ABW4WZ85</accession>
<dbReference type="RefSeq" id="WP_229963087.1">
    <property type="nucleotide sequence ID" value="NZ_JAJJWI010000050.1"/>
</dbReference>
<sequence>MAGLCLEQDQERRLGRGSKPDPDNDGNGETACPQGVRIFAQLLQESSSTTQRTAVYETRLYSGV</sequence>
<evidence type="ECO:0000313" key="3">
    <source>
        <dbReference type="Proteomes" id="UP001597369"/>
    </source>
</evidence>
<evidence type="ECO:0000256" key="1">
    <source>
        <dbReference type="SAM" id="MobiDB-lite"/>
    </source>
</evidence>
<name>A0ABW4WZ85_9BACT</name>
<feature type="region of interest" description="Disordered" evidence="1">
    <location>
        <begin position="1"/>
        <end position="32"/>
    </location>
</feature>
<dbReference type="Proteomes" id="UP001597369">
    <property type="component" value="Unassembled WGS sequence"/>
</dbReference>
<dbReference type="EMBL" id="JBHUHV010000026">
    <property type="protein sequence ID" value="MFD2066990.1"/>
    <property type="molecule type" value="Genomic_DNA"/>
</dbReference>
<proteinExistence type="predicted"/>
<evidence type="ECO:0000313" key="2">
    <source>
        <dbReference type="EMBL" id="MFD2066990.1"/>
    </source>
</evidence>
<gene>
    <name evidence="2" type="ORF">ACFSKU_08850</name>
</gene>
<reference evidence="3" key="1">
    <citation type="journal article" date="2019" name="Int. J. Syst. Evol. Microbiol.">
        <title>The Global Catalogue of Microorganisms (GCM) 10K type strain sequencing project: providing services to taxonomists for standard genome sequencing and annotation.</title>
        <authorList>
            <consortium name="The Broad Institute Genomics Platform"/>
            <consortium name="The Broad Institute Genome Sequencing Center for Infectious Disease"/>
            <person name="Wu L."/>
            <person name="Ma J."/>
        </authorList>
    </citation>
    <scope>NUCLEOTIDE SEQUENCE [LARGE SCALE GENOMIC DNA]</scope>
    <source>
        <strain evidence="3">JCM 16545</strain>
    </source>
</reference>
<comment type="caution">
    <text evidence="2">The sequence shown here is derived from an EMBL/GenBank/DDBJ whole genome shotgun (WGS) entry which is preliminary data.</text>
</comment>